<dbReference type="InterPro" id="IPR003445">
    <property type="entry name" value="Cat_transpt"/>
</dbReference>
<name>A0A3B1D9Q8_9ZZZZ</name>
<feature type="transmembrane region" description="Helical" evidence="12">
    <location>
        <begin position="41"/>
        <end position="61"/>
    </location>
</feature>
<sequence length="484" mass="53705">MHKRFVSNIIARVVLFVALVMLIPLAWGIFDDVHSREVGAFLITIISGIIISGIFLFVFQIKKEDYKKINAKDGLAIVGLSWIVLSFFGAFPLYLSGVVETYTDALFEIASGFTTTGSTIFTDIESLPRGILFWRSLTHWLGGMGIIVLYIALLPALGTQSSQLYKAEAPGLMVERVEPRIKETAKNLWAIYFLLSFLEVIFLMLCKMPLFDALCHTFGTMATGGFSTKNASMGAYGANVQWVVLIFMVLAGVNFILHYQFLRGHFKAPWKNEEFRFYIFIILILTPIFTIVLKLNTFSLQPFRESLFQIVSILTTTGYTTVNFNLWPTALQVILVILMFLGGCGGSTGGGMKVIRFLLAIKVALCSIVQAVFPNAILPVKFNGKALEDKLIMAVLSYFIIFILLFLFGALLFSITESCDVVTALTASLSALSNIGPGLGQVGAAENFAWISSPGKWLLIFLMLAGRLELYSILILFIPETWKK</sequence>
<evidence type="ECO:0000256" key="7">
    <source>
        <dbReference type="ARBA" id="ARBA00022692"/>
    </source>
</evidence>
<dbReference type="GO" id="GO:0015379">
    <property type="term" value="F:potassium:chloride symporter activity"/>
    <property type="evidence" value="ECO:0007669"/>
    <property type="project" value="InterPro"/>
</dbReference>
<protein>
    <submittedName>
        <fullName evidence="13">Trk potassium uptake system protein TrkH</fullName>
    </submittedName>
</protein>
<keyword evidence="10" id="KW-0406">Ion transport</keyword>
<evidence type="ECO:0000256" key="5">
    <source>
        <dbReference type="ARBA" id="ARBA00022519"/>
    </source>
</evidence>
<evidence type="ECO:0000256" key="3">
    <source>
        <dbReference type="ARBA" id="ARBA00022448"/>
    </source>
</evidence>
<evidence type="ECO:0000256" key="12">
    <source>
        <dbReference type="SAM" id="Phobius"/>
    </source>
</evidence>
<dbReference type="InterPro" id="IPR004772">
    <property type="entry name" value="TrkH"/>
</dbReference>
<keyword evidence="9 12" id="KW-1133">Transmembrane helix</keyword>
<evidence type="ECO:0000256" key="9">
    <source>
        <dbReference type="ARBA" id="ARBA00022989"/>
    </source>
</evidence>
<keyword evidence="5" id="KW-0997">Cell inner membrane</keyword>
<evidence type="ECO:0000313" key="13">
    <source>
        <dbReference type="EMBL" id="VAX37492.1"/>
    </source>
</evidence>
<keyword evidence="3" id="KW-0813">Transport</keyword>
<feature type="transmembrane region" description="Helical" evidence="12">
    <location>
        <begin position="240"/>
        <end position="257"/>
    </location>
</feature>
<keyword evidence="7 12" id="KW-0812">Transmembrane</keyword>
<dbReference type="Pfam" id="PF02386">
    <property type="entry name" value="TrkH"/>
    <property type="match status" value="1"/>
</dbReference>
<keyword evidence="11 12" id="KW-0472">Membrane</keyword>
<comment type="subcellular location">
    <subcellularLocation>
        <location evidence="1">Cell inner membrane</location>
        <topology evidence="1">Multi-pass membrane protein</topology>
    </subcellularLocation>
</comment>
<dbReference type="PANTHER" id="PTHR32024:SF2">
    <property type="entry name" value="TRK SYSTEM POTASSIUM UPTAKE PROTEIN TRKG-RELATED"/>
    <property type="match status" value="1"/>
</dbReference>
<dbReference type="GO" id="GO:0005886">
    <property type="term" value="C:plasma membrane"/>
    <property type="evidence" value="ECO:0007669"/>
    <property type="project" value="UniProtKB-SubCell"/>
</dbReference>
<feature type="transmembrane region" description="Helical" evidence="12">
    <location>
        <begin position="9"/>
        <end position="29"/>
    </location>
</feature>
<feature type="transmembrane region" description="Helical" evidence="12">
    <location>
        <begin position="391"/>
        <end position="415"/>
    </location>
</feature>
<feature type="transmembrane region" description="Helical" evidence="12">
    <location>
        <begin position="189"/>
        <end position="211"/>
    </location>
</feature>
<evidence type="ECO:0000256" key="11">
    <source>
        <dbReference type="ARBA" id="ARBA00023136"/>
    </source>
</evidence>
<evidence type="ECO:0000256" key="4">
    <source>
        <dbReference type="ARBA" id="ARBA00022475"/>
    </source>
</evidence>
<evidence type="ECO:0000256" key="10">
    <source>
        <dbReference type="ARBA" id="ARBA00023065"/>
    </source>
</evidence>
<feature type="transmembrane region" description="Helical" evidence="12">
    <location>
        <begin position="73"/>
        <end position="95"/>
    </location>
</feature>
<dbReference type="PIRSF" id="PIRSF006247">
    <property type="entry name" value="TrkH"/>
    <property type="match status" value="1"/>
</dbReference>
<reference evidence="13" key="1">
    <citation type="submission" date="2018-06" db="EMBL/GenBank/DDBJ databases">
        <authorList>
            <person name="Zhirakovskaya E."/>
        </authorList>
    </citation>
    <scope>NUCLEOTIDE SEQUENCE</scope>
</reference>
<feature type="transmembrane region" description="Helical" evidence="12">
    <location>
        <begin position="277"/>
        <end position="295"/>
    </location>
</feature>
<feature type="transmembrane region" description="Helical" evidence="12">
    <location>
        <begin position="333"/>
        <end position="351"/>
    </location>
</feature>
<keyword evidence="6" id="KW-0633">Potassium transport</keyword>
<feature type="transmembrane region" description="Helical" evidence="12">
    <location>
        <begin position="137"/>
        <end position="157"/>
    </location>
</feature>
<accession>A0A3B1D9Q8</accession>
<evidence type="ECO:0000256" key="1">
    <source>
        <dbReference type="ARBA" id="ARBA00004429"/>
    </source>
</evidence>
<feature type="transmembrane region" description="Helical" evidence="12">
    <location>
        <begin position="357"/>
        <end position="379"/>
    </location>
</feature>
<organism evidence="13">
    <name type="scientific">hydrothermal vent metagenome</name>
    <dbReference type="NCBI Taxonomy" id="652676"/>
    <lineage>
        <taxon>unclassified sequences</taxon>
        <taxon>metagenomes</taxon>
        <taxon>ecological metagenomes</taxon>
    </lineage>
</organism>
<keyword evidence="8" id="KW-0630">Potassium</keyword>
<dbReference type="AlphaFoldDB" id="A0A3B1D9Q8"/>
<dbReference type="PANTHER" id="PTHR32024">
    <property type="entry name" value="TRK SYSTEM POTASSIUM UPTAKE PROTEIN TRKG-RELATED"/>
    <property type="match status" value="1"/>
</dbReference>
<evidence type="ECO:0000256" key="6">
    <source>
        <dbReference type="ARBA" id="ARBA00022538"/>
    </source>
</evidence>
<keyword evidence="4" id="KW-1003">Cell membrane</keyword>
<evidence type="ECO:0000256" key="8">
    <source>
        <dbReference type="ARBA" id="ARBA00022958"/>
    </source>
</evidence>
<evidence type="ECO:0000256" key="2">
    <source>
        <dbReference type="ARBA" id="ARBA00009137"/>
    </source>
</evidence>
<dbReference type="EMBL" id="UOGJ01000129">
    <property type="protein sequence ID" value="VAX37492.1"/>
    <property type="molecule type" value="Genomic_DNA"/>
</dbReference>
<proteinExistence type="inferred from homology"/>
<gene>
    <name evidence="13" type="ORF">MNBD_UNCLBAC01-551</name>
</gene>
<feature type="transmembrane region" description="Helical" evidence="12">
    <location>
        <begin position="457"/>
        <end position="478"/>
    </location>
</feature>
<comment type="similarity">
    <text evidence="2">Belongs to the TrkH potassium transport family.</text>
</comment>